<dbReference type="EMBL" id="CP127363">
    <property type="protein sequence ID" value="WIY51181.1"/>
    <property type="molecule type" value="Genomic_DNA"/>
</dbReference>
<sequence>MNAHIPHSNPRRPSHQRGVSMIEVAVWSVILGVVVATVLSYFNGVKGGYNAGAAGEKIILLTSEITKNWSRANDYSTVSPTEVNKLSLIKSPLRYDSGSLYDGAGNTMDLNGSRISFALTVGGSSFPLNKDDCATIVSRIEPVAVAIRIGSSAAASAGVISGGNVYKSGGDITQTGLTTGCSEPSPKIAAQFR</sequence>
<proteinExistence type="predicted"/>
<evidence type="ECO:0000256" key="1">
    <source>
        <dbReference type="SAM" id="Phobius"/>
    </source>
</evidence>
<name>A0ABY9AWB3_PARCI</name>
<keyword evidence="1" id="KW-0472">Membrane</keyword>
<keyword evidence="1" id="KW-0812">Transmembrane</keyword>
<feature type="transmembrane region" description="Helical" evidence="1">
    <location>
        <begin position="21"/>
        <end position="42"/>
    </location>
</feature>
<evidence type="ECO:0000313" key="2">
    <source>
        <dbReference type="EMBL" id="WIY51181.1"/>
    </source>
</evidence>
<organism evidence="2 3">
    <name type="scientific">Paracidovorax citrulli</name>
    <name type="common">Acidovorax citrulli</name>
    <dbReference type="NCBI Taxonomy" id="80869"/>
    <lineage>
        <taxon>Bacteria</taxon>
        <taxon>Pseudomonadati</taxon>
        <taxon>Pseudomonadota</taxon>
        <taxon>Betaproteobacteria</taxon>
        <taxon>Burkholderiales</taxon>
        <taxon>Comamonadaceae</taxon>
        <taxon>Paracidovorax</taxon>
    </lineage>
</organism>
<dbReference type="RefSeq" id="WP_011795810.1">
    <property type="nucleotide sequence ID" value="NZ_CP023687.1"/>
</dbReference>
<protein>
    <recommendedName>
        <fullName evidence="4">Type 4 secretion system PilS N-terminal domain-containing protein</fullName>
    </recommendedName>
</protein>
<evidence type="ECO:0000313" key="3">
    <source>
        <dbReference type="Proteomes" id="UP001242732"/>
    </source>
</evidence>
<evidence type="ECO:0008006" key="4">
    <source>
        <dbReference type="Google" id="ProtNLM"/>
    </source>
</evidence>
<reference evidence="2 3" key="1">
    <citation type="submission" date="2023-06" db="EMBL/GenBank/DDBJ databases">
        <authorList>
            <person name="Ham H."/>
            <person name="Park D.S."/>
        </authorList>
    </citation>
    <scope>NUCLEOTIDE SEQUENCE [LARGE SCALE GENOMIC DNA]</scope>
    <source>
        <strain evidence="2 3">KACC 17005</strain>
    </source>
</reference>
<keyword evidence="1" id="KW-1133">Transmembrane helix</keyword>
<dbReference type="Proteomes" id="UP001242732">
    <property type="component" value="Chromosome"/>
</dbReference>
<accession>A0ABY9AWB3</accession>
<keyword evidence="3" id="KW-1185">Reference proteome</keyword>
<gene>
    <name evidence="2" type="ORF">QRO08_11665</name>
</gene>